<proteinExistence type="predicted"/>
<organism evidence="2 3">
    <name type="scientific">Pseudorhizobium tarimense</name>
    <dbReference type="NCBI Taxonomy" id="1079109"/>
    <lineage>
        <taxon>Bacteria</taxon>
        <taxon>Pseudomonadati</taxon>
        <taxon>Pseudomonadota</taxon>
        <taxon>Alphaproteobacteria</taxon>
        <taxon>Hyphomicrobiales</taxon>
        <taxon>Rhizobiaceae</taxon>
        <taxon>Rhizobium/Agrobacterium group</taxon>
        <taxon>Pseudorhizobium</taxon>
    </lineage>
</organism>
<feature type="transmembrane region" description="Helical" evidence="1">
    <location>
        <begin position="59"/>
        <end position="78"/>
    </location>
</feature>
<sequence>MMVVDFILEIIGYTTARILVPIITFGSVRVQRVSSDETDFNWAGFKRNESGGFLLQAPMAGWIGLIPWTVLFIALLAIA</sequence>
<keyword evidence="1" id="KW-0812">Transmembrane</keyword>
<dbReference type="RefSeq" id="WP_247246489.1">
    <property type="nucleotide sequence ID" value="NZ_JALJRA010000041.1"/>
</dbReference>
<dbReference type="Proteomes" id="UP001549031">
    <property type="component" value="Unassembled WGS sequence"/>
</dbReference>
<evidence type="ECO:0000313" key="2">
    <source>
        <dbReference type="EMBL" id="MET3588863.1"/>
    </source>
</evidence>
<gene>
    <name evidence="2" type="ORF">ABID21_005003</name>
</gene>
<name>A0ABV2HE96_9HYPH</name>
<keyword evidence="1" id="KW-1133">Transmembrane helix</keyword>
<dbReference type="EMBL" id="JBEPLJ010000040">
    <property type="protein sequence ID" value="MET3588863.1"/>
    <property type="molecule type" value="Genomic_DNA"/>
</dbReference>
<keyword evidence="1" id="KW-0472">Membrane</keyword>
<comment type="caution">
    <text evidence="2">The sequence shown here is derived from an EMBL/GenBank/DDBJ whole genome shotgun (WGS) entry which is preliminary data.</text>
</comment>
<keyword evidence="3" id="KW-1185">Reference proteome</keyword>
<evidence type="ECO:0000313" key="3">
    <source>
        <dbReference type="Proteomes" id="UP001549031"/>
    </source>
</evidence>
<protein>
    <submittedName>
        <fullName evidence="2">Uncharacterized protein</fullName>
    </submittedName>
</protein>
<evidence type="ECO:0000256" key="1">
    <source>
        <dbReference type="SAM" id="Phobius"/>
    </source>
</evidence>
<accession>A0ABV2HE96</accession>
<reference evidence="2 3" key="1">
    <citation type="submission" date="2024-06" db="EMBL/GenBank/DDBJ databases">
        <title>Genomic Encyclopedia of Type Strains, Phase IV (KMG-IV): sequencing the most valuable type-strain genomes for metagenomic binning, comparative biology and taxonomic classification.</title>
        <authorList>
            <person name="Goeker M."/>
        </authorList>
    </citation>
    <scope>NUCLEOTIDE SEQUENCE [LARGE SCALE GENOMIC DNA]</scope>
    <source>
        <strain evidence="2 3">DSM 105042</strain>
    </source>
</reference>